<dbReference type="SUPFAM" id="SSF46689">
    <property type="entry name" value="Homeodomain-like"/>
    <property type="match status" value="1"/>
</dbReference>
<dbReference type="RefSeq" id="WP_196938555.1">
    <property type="nucleotide sequence ID" value="NZ_MU158689.1"/>
</dbReference>
<evidence type="ECO:0000259" key="5">
    <source>
        <dbReference type="PROSITE" id="PS50977"/>
    </source>
</evidence>
<evidence type="ECO:0000256" key="2">
    <source>
        <dbReference type="ARBA" id="ARBA00023125"/>
    </source>
</evidence>
<dbReference type="InterPro" id="IPR001647">
    <property type="entry name" value="HTH_TetR"/>
</dbReference>
<keyword evidence="3" id="KW-0804">Transcription</keyword>
<gene>
    <name evidence="6" type="ORF">C4F40_00945</name>
</gene>
<dbReference type="Proteomes" id="UP000618319">
    <property type="component" value="Unassembled WGS sequence"/>
</dbReference>
<evidence type="ECO:0000256" key="4">
    <source>
        <dbReference type="PROSITE-ProRule" id="PRU00335"/>
    </source>
</evidence>
<evidence type="ECO:0000256" key="1">
    <source>
        <dbReference type="ARBA" id="ARBA00023015"/>
    </source>
</evidence>
<protein>
    <submittedName>
        <fullName evidence="6">TetR/AcrR family transcriptional regulator</fullName>
    </submittedName>
</protein>
<dbReference type="PROSITE" id="PS50977">
    <property type="entry name" value="HTH_TETR_2"/>
    <property type="match status" value="1"/>
</dbReference>
<proteinExistence type="predicted"/>
<evidence type="ECO:0000256" key="3">
    <source>
        <dbReference type="ARBA" id="ARBA00023163"/>
    </source>
</evidence>
<evidence type="ECO:0000313" key="6">
    <source>
        <dbReference type="EMBL" id="MBE8719296.1"/>
    </source>
</evidence>
<dbReference type="EMBL" id="PSKQ01000009">
    <property type="protein sequence ID" value="MBE8719296.1"/>
    <property type="molecule type" value="Genomic_DNA"/>
</dbReference>
<dbReference type="InterPro" id="IPR036271">
    <property type="entry name" value="Tet_transcr_reg_TetR-rel_C_sf"/>
</dbReference>
<dbReference type="SUPFAM" id="SSF48498">
    <property type="entry name" value="Tetracyclin repressor-like, C-terminal domain"/>
    <property type="match status" value="1"/>
</dbReference>
<dbReference type="Gene3D" id="1.10.357.10">
    <property type="entry name" value="Tetracycline Repressor, domain 2"/>
    <property type="match status" value="1"/>
</dbReference>
<reference evidence="6 7" key="1">
    <citation type="submission" date="2018-02" db="EMBL/GenBank/DDBJ databases">
        <title>Sphingobacterium KA21.</title>
        <authorList>
            <person name="Vasarhelyi B.M."/>
            <person name="Deshmukh S."/>
            <person name="Balint B."/>
            <person name="Kukolya J."/>
        </authorList>
    </citation>
    <scope>NUCLEOTIDE SEQUENCE [LARGE SCALE GENOMIC DNA]</scope>
    <source>
        <strain evidence="6 7">Ka21</strain>
    </source>
</reference>
<feature type="domain" description="HTH tetR-type" evidence="5">
    <location>
        <begin position="5"/>
        <end position="65"/>
    </location>
</feature>
<dbReference type="Pfam" id="PF16925">
    <property type="entry name" value="TetR_C_13"/>
    <property type="match status" value="1"/>
</dbReference>
<organism evidence="6 7">
    <name type="scientific">Sphingobacterium pedocola</name>
    <dbReference type="NCBI Taxonomy" id="2082722"/>
    <lineage>
        <taxon>Bacteria</taxon>
        <taxon>Pseudomonadati</taxon>
        <taxon>Bacteroidota</taxon>
        <taxon>Sphingobacteriia</taxon>
        <taxon>Sphingobacteriales</taxon>
        <taxon>Sphingobacteriaceae</taxon>
        <taxon>Sphingobacterium</taxon>
    </lineage>
</organism>
<dbReference type="PANTHER" id="PTHR47506:SF3">
    <property type="entry name" value="HTH-TYPE TRANSCRIPTIONAL REGULATOR LMRA"/>
    <property type="match status" value="1"/>
</dbReference>
<keyword evidence="2 4" id="KW-0238">DNA-binding</keyword>
<comment type="caution">
    <text evidence="6">The sequence shown here is derived from an EMBL/GenBank/DDBJ whole genome shotgun (WGS) entry which is preliminary data.</text>
</comment>
<evidence type="ECO:0000313" key="7">
    <source>
        <dbReference type="Proteomes" id="UP000618319"/>
    </source>
</evidence>
<feature type="DNA-binding region" description="H-T-H motif" evidence="4">
    <location>
        <begin position="28"/>
        <end position="47"/>
    </location>
</feature>
<sequence length="197" mass="22135">MSKAEKTRQFIIEKTSLIFNKKGYSGTSLSDITEATGLTKGSIYGNFGNKDDVALAAYEYNSTSLNKRIKISVSGKATAYKKLVAFTDFYRENWKAIFESGGCPLLNTAIEADDHLFFLKASVQKSFQNWSDTIVQILNEGKNNNEFKKTIDTTYYAHSFIMLIEGGILLAKISDNQQLLFLALDRIIKIVDNEIIK</sequence>
<dbReference type="PRINTS" id="PR00455">
    <property type="entry name" value="HTHTETR"/>
</dbReference>
<accession>A0ABR9T1S9</accession>
<dbReference type="InterPro" id="IPR011075">
    <property type="entry name" value="TetR_C"/>
</dbReference>
<dbReference type="Pfam" id="PF00440">
    <property type="entry name" value="TetR_N"/>
    <property type="match status" value="1"/>
</dbReference>
<keyword evidence="7" id="KW-1185">Reference proteome</keyword>
<dbReference type="PANTHER" id="PTHR47506">
    <property type="entry name" value="TRANSCRIPTIONAL REGULATORY PROTEIN"/>
    <property type="match status" value="1"/>
</dbReference>
<name>A0ABR9T1S9_9SPHI</name>
<dbReference type="InterPro" id="IPR009057">
    <property type="entry name" value="Homeodomain-like_sf"/>
</dbReference>
<keyword evidence="1" id="KW-0805">Transcription regulation</keyword>